<proteinExistence type="predicted"/>
<name>A0ABT2Z379_9RHOB</name>
<accession>A0ABT2Z379</accession>
<evidence type="ECO:0000313" key="2">
    <source>
        <dbReference type="Proteomes" id="UP001652503"/>
    </source>
</evidence>
<gene>
    <name evidence="1" type="ORF">OE647_12085</name>
</gene>
<sequence>MPRPLSHVDLTFLLLTVAFFTTAGCERMVDDYHKDRGIMKVVRDRELRLVEEAF</sequence>
<dbReference type="RefSeq" id="WP_263721983.1">
    <property type="nucleotide sequence ID" value="NZ_JAOWLA010000010.1"/>
</dbReference>
<dbReference type="PROSITE" id="PS51257">
    <property type="entry name" value="PROKAR_LIPOPROTEIN"/>
    <property type="match status" value="1"/>
</dbReference>
<protein>
    <submittedName>
        <fullName evidence="1">Uncharacterized protein</fullName>
    </submittedName>
</protein>
<dbReference type="Proteomes" id="UP001652503">
    <property type="component" value="Unassembled WGS sequence"/>
</dbReference>
<reference evidence="1 2" key="1">
    <citation type="submission" date="2022-10" db="EMBL/GenBank/DDBJ databases">
        <title>Defluviimonas sp. nov., isolated from ocean surface water.</title>
        <authorList>
            <person name="He W."/>
            <person name="Wang L."/>
            <person name="Zhang D.-F."/>
        </authorList>
    </citation>
    <scope>NUCLEOTIDE SEQUENCE [LARGE SCALE GENOMIC DNA]</scope>
    <source>
        <strain evidence="1 2">WL0075</strain>
    </source>
</reference>
<evidence type="ECO:0000313" key="1">
    <source>
        <dbReference type="EMBL" id="MCV2865465.1"/>
    </source>
</evidence>
<comment type="caution">
    <text evidence="1">The sequence shown here is derived from an EMBL/GenBank/DDBJ whole genome shotgun (WGS) entry which is preliminary data.</text>
</comment>
<dbReference type="EMBL" id="JAOWLA010000010">
    <property type="protein sequence ID" value="MCV2865465.1"/>
    <property type="molecule type" value="Genomic_DNA"/>
</dbReference>
<keyword evidence="2" id="KW-1185">Reference proteome</keyword>
<organism evidence="1 2">
    <name type="scientific">Albidovulum sediminicola</name>
    <dbReference type="NCBI Taxonomy" id="2984331"/>
    <lineage>
        <taxon>Bacteria</taxon>
        <taxon>Pseudomonadati</taxon>
        <taxon>Pseudomonadota</taxon>
        <taxon>Alphaproteobacteria</taxon>
        <taxon>Rhodobacterales</taxon>
        <taxon>Paracoccaceae</taxon>
        <taxon>Albidovulum</taxon>
    </lineage>
</organism>